<dbReference type="EMBL" id="JAUSQU010000001">
    <property type="protein sequence ID" value="MDP9845748.1"/>
    <property type="molecule type" value="Genomic_DNA"/>
</dbReference>
<name>A0ABT9QHG9_9ACTN</name>
<comment type="caution">
    <text evidence="6">The sequence shown here is derived from an EMBL/GenBank/DDBJ whole genome shotgun (WGS) entry which is preliminary data.</text>
</comment>
<keyword evidence="2 4" id="KW-0238">DNA-binding</keyword>
<accession>A0ABT9QHG9</accession>
<dbReference type="InterPro" id="IPR050109">
    <property type="entry name" value="HTH-type_TetR-like_transc_reg"/>
</dbReference>
<reference evidence="6 7" key="1">
    <citation type="submission" date="2023-07" db="EMBL/GenBank/DDBJ databases">
        <title>Sequencing the genomes of 1000 actinobacteria strains.</title>
        <authorList>
            <person name="Klenk H.-P."/>
        </authorList>
    </citation>
    <scope>NUCLEOTIDE SEQUENCE [LARGE SCALE GENOMIC DNA]</scope>
    <source>
        <strain evidence="6 7">DSM 46740</strain>
    </source>
</reference>
<keyword evidence="7" id="KW-1185">Reference proteome</keyword>
<evidence type="ECO:0000313" key="6">
    <source>
        <dbReference type="EMBL" id="MDP9845748.1"/>
    </source>
</evidence>
<dbReference type="InterPro" id="IPR023772">
    <property type="entry name" value="DNA-bd_HTH_TetR-type_CS"/>
</dbReference>
<evidence type="ECO:0000256" key="1">
    <source>
        <dbReference type="ARBA" id="ARBA00023015"/>
    </source>
</evidence>
<evidence type="ECO:0000256" key="2">
    <source>
        <dbReference type="ARBA" id="ARBA00023125"/>
    </source>
</evidence>
<dbReference type="PROSITE" id="PS50977">
    <property type="entry name" value="HTH_TETR_2"/>
    <property type="match status" value="1"/>
</dbReference>
<dbReference type="SUPFAM" id="SSF46689">
    <property type="entry name" value="Homeodomain-like"/>
    <property type="match status" value="1"/>
</dbReference>
<gene>
    <name evidence="6" type="ORF">J2853_004959</name>
</gene>
<dbReference type="RefSeq" id="WP_307561641.1">
    <property type="nucleotide sequence ID" value="NZ_JAUSQU010000001.1"/>
</dbReference>
<proteinExistence type="predicted"/>
<dbReference type="PANTHER" id="PTHR30055">
    <property type="entry name" value="HTH-TYPE TRANSCRIPTIONAL REGULATOR RUTR"/>
    <property type="match status" value="1"/>
</dbReference>
<evidence type="ECO:0000259" key="5">
    <source>
        <dbReference type="PROSITE" id="PS50977"/>
    </source>
</evidence>
<keyword evidence="1" id="KW-0805">Transcription regulation</keyword>
<dbReference type="PANTHER" id="PTHR30055:SF234">
    <property type="entry name" value="HTH-TYPE TRANSCRIPTIONAL REGULATOR BETI"/>
    <property type="match status" value="1"/>
</dbReference>
<feature type="DNA-binding region" description="H-T-H motif" evidence="4">
    <location>
        <begin position="34"/>
        <end position="53"/>
    </location>
</feature>
<protein>
    <submittedName>
        <fullName evidence="6">AcrR family transcriptional regulator</fullName>
    </submittedName>
</protein>
<evidence type="ECO:0000256" key="4">
    <source>
        <dbReference type="PROSITE-ProRule" id="PRU00335"/>
    </source>
</evidence>
<dbReference type="Gene3D" id="1.10.357.10">
    <property type="entry name" value="Tetracycline Repressor, domain 2"/>
    <property type="match status" value="1"/>
</dbReference>
<dbReference type="InterPro" id="IPR009057">
    <property type="entry name" value="Homeodomain-like_sf"/>
</dbReference>
<dbReference type="Pfam" id="PF00440">
    <property type="entry name" value="TetR_N"/>
    <property type="match status" value="1"/>
</dbReference>
<dbReference type="Proteomes" id="UP001225356">
    <property type="component" value="Unassembled WGS sequence"/>
</dbReference>
<organism evidence="6 7">
    <name type="scientific">Streptosporangium lutulentum</name>
    <dbReference type="NCBI Taxonomy" id="1461250"/>
    <lineage>
        <taxon>Bacteria</taxon>
        <taxon>Bacillati</taxon>
        <taxon>Actinomycetota</taxon>
        <taxon>Actinomycetes</taxon>
        <taxon>Streptosporangiales</taxon>
        <taxon>Streptosporangiaceae</taxon>
        <taxon>Streptosporangium</taxon>
    </lineage>
</organism>
<dbReference type="PROSITE" id="PS01081">
    <property type="entry name" value="HTH_TETR_1"/>
    <property type="match status" value="1"/>
</dbReference>
<keyword evidence="3" id="KW-0804">Transcription</keyword>
<dbReference type="PRINTS" id="PR00455">
    <property type="entry name" value="HTHTETR"/>
</dbReference>
<evidence type="ECO:0000313" key="7">
    <source>
        <dbReference type="Proteomes" id="UP001225356"/>
    </source>
</evidence>
<sequence length="224" mass="24576">MTTAGPDPEDLTARARIRDAAMLHFGEHGFERATIREIAATAGVSSGLVRHHFGSKQELREACDAHLVKMVRRLNDQVRADTTYADVNYVAAARAATRPYQQYMARALAEGSAEPLFDEMVRLTEEWLAEADQNRPEPPDVDLRTRAAVGTAMALAVAVLNRQVSRVVGVDLLSPEGDLLLSRALIDIYSHPLMSLEDAALVRAALDRLQNTPPPPPSQEDLDD</sequence>
<dbReference type="InterPro" id="IPR001647">
    <property type="entry name" value="HTH_TetR"/>
</dbReference>
<evidence type="ECO:0000256" key="3">
    <source>
        <dbReference type="ARBA" id="ARBA00023163"/>
    </source>
</evidence>
<feature type="domain" description="HTH tetR-type" evidence="5">
    <location>
        <begin position="11"/>
        <end position="71"/>
    </location>
</feature>